<comment type="caution">
    <text evidence="1">The sequence shown here is derived from an EMBL/GenBank/DDBJ whole genome shotgun (WGS) entry which is preliminary data.</text>
</comment>
<evidence type="ECO:0008006" key="3">
    <source>
        <dbReference type="Google" id="ProtNLM"/>
    </source>
</evidence>
<sequence length="55" mass="5999">MLAGHGDEVVFAWPPFEAYPAMKENAGATPVYVRLASHRHNIDAMAAIVTERAAF</sequence>
<name>A0ABQ2VCT6_9PSEU</name>
<dbReference type="SUPFAM" id="SSF53383">
    <property type="entry name" value="PLP-dependent transferases"/>
    <property type="match status" value="1"/>
</dbReference>
<reference evidence="2" key="1">
    <citation type="journal article" date="2019" name="Int. J. Syst. Evol. Microbiol.">
        <title>The Global Catalogue of Microorganisms (GCM) 10K type strain sequencing project: providing services to taxonomists for standard genome sequencing and annotation.</title>
        <authorList>
            <consortium name="The Broad Institute Genomics Platform"/>
            <consortium name="The Broad Institute Genome Sequencing Center for Infectious Disease"/>
            <person name="Wu L."/>
            <person name="Ma J."/>
        </authorList>
    </citation>
    <scope>NUCLEOTIDE SEQUENCE [LARGE SCALE GENOMIC DNA]</scope>
    <source>
        <strain evidence="2">JCM 3296</strain>
    </source>
</reference>
<protein>
    <recommendedName>
        <fullName evidence="3">N-succinyldiaminopimelate aminotransferase</fullName>
    </recommendedName>
</protein>
<evidence type="ECO:0000313" key="2">
    <source>
        <dbReference type="Proteomes" id="UP000649573"/>
    </source>
</evidence>
<evidence type="ECO:0000313" key="1">
    <source>
        <dbReference type="EMBL" id="GGU76717.1"/>
    </source>
</evidence>
<accession>A0ABQ2VCT6</accession>
<dbReference type="Proteomes" id="UP000649573">
    <property type="component" value="Unassembled WGS sequence"/>
</dbReference>
<organism evidence="1 2">
    <name type="scientific">Lentzea flava</name>
    <dbReference type="NCBI Taxonomy" id="103732"/>
    <lineage>
        <taxon>Bacteria</taxon>
        <taxon>Bacillati</taxon>
        <taxon>Actinomycetota</taxon>
        <taxon>Actinomycetes</taxon>
        <taxon>Pseudonocardiales</taxon>
        <taxon>Pseudonocardiaceae</taxon>
        <taxon>Lentzea</taxon>
    </lineage>
</organism>
<gene>
    <name evidence="1" type="ORF">GCM10010178_79890</name>
</gene>
<dbReference type="InterPro" id="IPR015421">
    <property type="entry name" value="PyrdxlP-dep_Trfase_major"/>
</dbReference>
<dbReference type="EMBL" id="BMRE01000061">
    <property type="protein sequence ID" value="GGU76717.1"/>
    <property type="molecule type" value="Genomic_DNA"/>
</dbReference>
<proteinExistence type="predicted"/>
<dbReference type="InterPro" id="IPR015424">
    <property type="entry name" value="PyrdxlP-dep_Trfase"/>
</dbReference>
<dbReference type="Gene3D" id="3.40.640.10">
    <property type="entry name" value="Type I PLP-dependent aspartate aminotransferase-like (Major domain)"/>
    <property type="match status" value="1"/>
</dbReference>
<keyword evidence="2" id="KW-1185">Reference proteome</keyword>